<comment type="caution">
    <text evidence="4">The sequence shown here is derived from an EMBL/GenBank/DDBJ whole genome shotgun (WGS) entry which is preliminary data.</text>
</comment>
<sequence length="190" mass="21875">MKVLNLTFKPENNSMPHVKNLSQHIFHNFCLKKFLHWKWLCRANGHQFLVFSKPFFKIRLTKKIMSSTPSQSKSQSTKPTKKTPSKGGNLLKEGRRKKPTETFNLYVFKVLKQVHPSIGMSKKAMDIMNSFVHDCFDRIATEAGRLVQYNKRHTMDARAVQCAVKLVLPGELAKHAESEAQKAVQKYMAK</sequence>
<dbReference type="Proteomes" id="UP000023152">
    <property type="component" value="Unassembled WGS sequence"/>
</dbReference>
<feature type="compositionally biased region" description="Low complexity" evidence="2">
    <location>
        <begin position="66"/>
        <end position="78"/>
    </location>
</feature>
<dbReference type="GO" id="GO:0000786">
    <property type="term" value="C:nucleosome"/>
    <property type="evidence" value="ECO:0007669"/>
    <property type="project" value="InterPro"/>
</dbReference>
<dbReference type="PANTHER" id="PTHR23428">
    <property type="entry name" value="HISTONE H2B"/>
    <property type="match status" value="1"/>
</dbReference>
<accession>X6NHA6</accession>
<dbReference type="GO" id="GO:0030527">
    <property type="term" value="F:structural constituent of chromatin"/>
    <property type="evidence" value="ECO:0007669"/>
    <property type="project" value="InterPro"/>
</dbReference>
<dbReference type="InterPro" id="IPR007125">
    <property type="entry name" value="H2A/H2B/H3"/>
</dbReference>
<dbReference type="InterPro" id="IPR000558">
    <property type="entry name" value="Histone_H2B"/>
</dbReference>
<dbReference type="SMART" id="SM00427">
    <property type="entry name" value="H2B"/>
    <property type="match status" value="1"/>
</dbReference>
<gene>
    <name evidence="4" type="ORF">RFI_11862</name>
</gene>
<evidence type="ECO:0000259" key="3">
    <source>
        <dbReference type="Pfam" id="PF00125"/>
    </source>
</evidence>
<evidence type="ECO:0000256" key="2">
    <source>
        <dbReference type="SAM" id="MobiDB-lite"/>
    </source>
</evidence>
<dbReference type="OrthoDB" id="3360192at2759"/>
<dbReference type="FunFam" id="1.10.20.10:FF:000043">
    <property type="entry name" value="Histone H2B"/>
    <property type="match status" value="1"/>
</dbReference>
<comment type="similarity">
    <text evidence="1">Belongs to the histone H2B family.</text>
</comment>
<dbReference type="SUPFAM" id="SSF47113">
    <property type="entry name" value="Histone-fold"/>
    <property type="match status" value="1"/>
</dbReference>
<dbReference type="GO" id="GO:0046982">
    <property type="term" value="F:protein heterodimerization activity"/>
    <property type="evidence" value="ECO:0007669"/>
    <property type="project" value="InterPro"/>
</dbReference>
<dbReference type="EMBL" id="ASPP01008657">
    <property type="protein sequence ID" value="ETO25278.1"/>
    <property type="molecule type" value="Genomic_DNA"/>
</dbReference>
<name>X6NHA6_RETFI</name>
<feature type="domain" description="Core Histone H2A/H2B/H3" evidence="3">
    <location>
        <begin position="97"/>
        <end position="166"/>
    </location>
</feature>
<dbReference type="CDD" id="cd22910">
    <property type="entry name" value="HFD_H2B"/>
    <property type="match status" value="1"/>
</dbReference>
<dbReference type="Pfam" id="PF00125">
    <property type="entry name" value="Histone"/>
    <property type="match status" value="1"/>
</dbReference>
<dbReference type="GO" id="GO:0003677">
    <property type="term" value="F:DNA binding"/>
    <property type="evidence" value="ECO:0007669"/>
    <property type="project" value="InterPro"/>
</dbReference>
<evidence type="ECO:0000313" key="4">
    <source>
        <dbReference type="EMBL" id="ETO25278.1"/>
    </source>
</evidence>
<protein>
    <submittedName>
        <fullName evidence="4">HIStone family member (His-48)-like protein</fullName>
    </submittedName>
</protein>
<dbReference type="PRINTS" id="PR00621">
    <property type="entry name" value="HISTONEH2B"/>
</dbReference>
<keyword evidence="5" id="KW-1185">Reference proteome</keyword>
<proteinExistence type="inferred from homology"/>
<dbReference type="AlphaFoldDB" id="X6NHA6"/>
<feature type="region of interest" description="Disordered" evidence="2">
    <location>
        <begin position="66"/>
        <end position="94"/>
    </location>
</feature>
<evidence type="ECO:0000313" key="5">
    <source>
        <dbReference type="Proteomes" id="UP000023152"/>
    </source>
</evidence>
<dbReference type="Gene3D" id="1.10.20.10">
    <property type="entry name" value="Histone, subunit A"/>
    <property type="match status" value="1"/>
</dbReference>
<dbReference type="GO" id="GO:0005634">
    <property type="term" value="C:nucleus"/>
    <property type="evidence" value="ECO:0007669"/>
    <property type="project" value="UniProtKB-ARBA"/>
</dbReference>
<reference evidence="4 5" key="1">
    <citation type="journal article" date="2013" name="Curr. Biol.">
        <title>The Genome of the Foraminiferan Reticulomyxa filosa.</title>
        <authorList>
            <person name="Glockner G."/>
            <person name="Hulsmann N."/>
            <person name="Schleicher M."/>
            <person name="Noegel A.A."/>
            <person name="Eichinger L."/>
            <person name="Gallinger C."/>
            <person name="Pawlowski J."/>
            <person name="Sierra R."/>
            <person name="Euteneuer U."/>
            <person name="Pillet L."/>
            <person name="Moustafa A."/>
            <person name="Platzer M."/>
            <person name="Groth M."/>
            <person name="Szafranski K."/>
            <person name="Schliwa M."/>
        </authorList>
    </citation>
    <scope>NUCLEOTIDE SEQUENCE [LARGE SCALE GENOMIC DNA]</scope>
</reference>
<dbReference type="InterPro" id="IPR009072">
    <property type="entry name" value="Histone-fold"/>
</dbReference>
<organism evidence="4 5">
    <name type="scientific">Reticulomyxa filosa</name>
    <dbReference type="NCBI Taxonomy" id="46433"/>
    <lineage>
        <taxon>Eukaryota</taxon>
        <taxon>Sar</taxon>
        <taxon>Rhizaria</taxon>
        <taxon>Retaria</taxon>
        <taxon>Foraminifera</taxon>
        <taxon>Monothalamids</taxon>
        <taxon>Reticulomyxidae</taxon>
        <taxon>Reticulomyxa</taxon>
    </lineage>
</organism>
<evidence type="ECO:0000256" key="1">
    <source>
        <dbReference type="ARBA" id="ARBA00006846"/>
    </source>
</evidence>